<protein>
    <submittedName>
        <fullName evidence="2">Uncharacterized protein</fullName>
    </submittedName>
</protein>
<evidence type="ECO:0000313" key="2">
    <source>
        <dbReference type="EMBL" id="KAK7807702.1"/>
    </source>
</evidence>
<reference evidence="2 3" key="1">
    <citation type="journal article" date="2023" name="bioRxiv">
        <title>Conserved and derived expression patterns and positive selection on dental genes reveal complex evolutionary context of ever-growing rodent molars.</title>
        <authorList>
            <person name="Calamari Z.T."/>
            <person name="Song A."/>
            <person name="Cohen E."/>
            <person name="Akter M."/>
            <person name="Roy R.D."/>
            <person name="Hallikas O."/>
            <person name="Christensen M.M."/>
            <person name="Li P."/>
            <person name="Marangoni P."/>
            <person name="Jernvall J."/>
            <person name="Klein O.D."/>
        </authorList>
    </citation>
    <scope>NUCLEOTIDE SEQUENCE [LARGE SCALE GENOMIC DNA]</scope>
    <source>
        <strain evidence="2">V071</strain>
    </source>
</reference>
<gene>
    <name evidence="2" type="ORF">U0070_010917</name>
</gene>
<feature type="compositionally biased region" description="Low complexity" evidence="1">
    <location>
        <begin position="1"/>
        <end position="15"/>
    </location>
</feature>
<evidence type="ECO:0000313" key="3">
    <source>
        <dbReference type="Proteomes" id="UP001488838"/>
    </source>
</evidence>
<keyword evidence="3" id="KW-1185">Reference proteome</keyword>
<comment type="caution">
    <text evidence="2">The sequence shown here is derived from an EMBL/GenBank/DDBJ whole genome shotgun (WGS) entry which is preliminary data.</text>
</comment>
<proteinExistence type="predicted"/>
<dbReference type="EMBL" id="JBBHLL010000264">
    <property type="protein sequence ID" value="KAK7807702.1"/>
    <property type="molecule type" value="Genomic_DNA"/>
</dbReference>
<name>A0AAW0HZK3_MYOGA</name>
<sequence>MAEGAGAATEGLASEPTPAVDSSGAGGLVNPPPLPLEGDLRFIPLIVKQLRNRGVFNIPRHYLAEVDTKPESG</sequence>
<dbReference type="Proteomes" id="UP001488838">
    <property type="component" value="Unassembled WGS sequence"/>
</dbReference>
<accession>A0AAW0HZK3</accession>
<organism evidence="2 3">
    <name type="scientific">Myodes glareolus</name>
    <name type="common">Bank vole</name>
    <name type="synonym">Clethrionomys glareolus</name>
    <dbReference type="NCBI Taxonomy" id="447135"/>
    <lineage>
        <taxon>Eukaryota</taxon>
        <taxon>Metazoa</taxon>
        <taxon>Chordata</taxon>
        <taxon>Craniata</taxon>
        <taxon>Vertebrata</taxon>
        <taxon>Euteleostomi</taxon>
        <taxon>Mammalia</taxon>
        <taxon>Eutheria</taxon>
        <taxon>Euarchontoglires</taxon>
        <taxon>Glires</taxon>
        <taxon>Rodentia</taxon>
        <taxon>Myomorpha</taxon>
        <taxon>Muroidea</taxon>
        <taxon>Cricetidae</taxon>
        <taxon>Arvicolinae</taxon>
        <taxon>Myodes</taxon>
    </lineage>
</organism>
<dbReference type="AlphaFoldDB" id="A0AAW0HZK3"/>
<feature type="region of interest" description="Disordered" evidence="1">
    <location>
        <begin position="1"/>
        <end position="33"/>
    </location>
</feature>
<evidence type="ECO:0000256" key="1">
    <source>
        <dbReference type="SAM" id="MobiDB-lite"/>
    </source>
</evidence>